<evidence type="ECO:0000313" key="1">
    <source>
        <dbReference type="EMBL" id="KPQ41352.1"/>
    </source>
</evidence>
<accession>A0A0P8DV50</accession>
<dbReference type="EMBL" id="LKCM01000368">
    <property type="protein sequence ID" value="KPQ41352.1"/>
    <property type="molecule type" value="Genomic_DNA"/>
</dbReference>
<organism evidence="1 2">
    <name type="scientific">Candidatus Methanoperedens nitratireducens</name>
    <dbReference type="NCBI Taxonomy" id="1392998"/>
    <lineage>
        <taxon>Archaea</taxon>
        <taxon>Methanobacteriati</taxon>
        <taxon>Methanobacteriota</taxon>
        <taxon>Stenosarchaea group</taxon>
        <taxon>Methanomicrobia</taxon>
        <taxon>Methanosarcinales</taxon>
        <taxon>ANME-2 cluster</taxon>
        <taxon>Candidatus Methanoperedentaceae</taxon>
        <taxon>Candidatus Methanoperedens</taxon>
    </lineage>
</organism>
<sequence length="40" mass="4609">MKRITPSLVSPVKPEETVTEAVDDVIRDTFYEDESRREVA</sequence>
<dbReference type="Proteomes" id="UP000050360">
    <property type="component" value="Unassembled WGS sequence"/>
</dbReference>
<evidence type="ECO:0000313" key="2">
    <source>
        <dbReference type="Proteomes" id="UP000050360"/>
    </source>
</evidence>
<protein>
    <submittedName>
        <fullName evidence="1">Uncharacterized protein</fullName>
    </submittedName>
</protein>
<reference evidence="1 2" key="1">
    <citation type="submission" date="2015-09" db="EMBL/GenBank/DDBJ databases">
        <title>A metagenomics-based metabolic model of nitrate-dependent anaerobic oxidation of methane by Methanoperedens-like archaea.</title>
        <authorList>
            <person name="Arshad A."/>
            <person name="Speth D.R."/>
            <person name="De Graaf R.M."/>
            <person name="Op Den Camp H.J."/>
            <person name="Jetten M.S."/>
            <person name="Welte C.U."/>
        </authorList>
    </citation>
    <scope>NUCLEOTIDE SEQUENCE [LARGE SCALE GENOMIC DNA]</scope>
</reference>
<gene>
    <name evidence="1" type="ORF">MPEBLZ_04090</name>
</gene>
<dbReference type="AlphaFoldDB" id="A0A0P8DV50"/>
<comment type="caution">
    <text evidence="1">The sequence shown here is derived from an EMBL/GenBank/DDBJ whole genome shotgun (WGS) entry which is preliminary data.</text>
</comment>
<name>A0A0P8DV50_9EURY</name>
<proteinExistence type="predicted"/>